<protein>
    <submittedName>
        <fullName evidence="5">Short-chain dehydrogenase</fullName>
    </submittedName>
</protein>
<gene>
    <name evidence="5" type="ORF">Q664_32165</name>
</gene>
<feature type="domain" description="Ketoreductase" evidence="4">
    <location>
        <begin position="8"/>
        <end position="185"/>
    </location>
</feature>
<reference evidence="5 6" key="1">
    <citation type="submission" date="2014-07" db="EMBL/GenBank/DDBJ databases">
        <title>Draft Genome Sequence of Gephyronic Acid Producer, Cystobacter violaceus Strain Cb vi76.</title>
        <authorList>
            <person name="Stevens D.C."/>
            <person name="Young J."/>
            <person name="Carmichael R."/>
            <person name="Tan J."/>
            <person name="Taylor R.E."/>
        </authorList>
    </citation>
    <scope>NUCLEOTIDE SEQUENCE [LARGE SCALE GENOMIC DNA]</scope>
    <source>
        <strain evidence="5 6">Cb vi76</strain>
    </source>
</reference>
<dbReference type="EMBL" id="JPMI01000232">
    <property type="protein sequence ID" value="KFA89805.1"/>
    <property type="molecule type" value="Genomic_DNA"/>
</dbReference>
<name>A0A084SMX0_9BACT</name>
<evidence type="ECO:0000256" key="1">
    <source>
        <dbReference type="ARBA" id="ARBA00006484"/>
    </source>
</evidence>
<comment type="similarity">
    <text evidence="1 3">Belongs to the short-chain dehydrogenases/reductases (SDR) family.</text>
</comment>
<dbReference type="NCBIfam" id="NF004792">
    <property type="entry name" value="PRK06139.1"/>
    <property type="match status" value="1"/>
</dbReference>
<accession>A0A084SMX0</accession>
<dbReference type="PANTHER" id="PTHR44196">
    <property type="entry name" value="DEHYDROGENASE/REDUCTASE SDR FAMILY MEMBER 7B"/>
    <property type="match status" value="1"/>
</dbReference>
<dbReference type="InterPro" id="IPR057326">
    <property type="entry name" value="KR_dom"/>
</dbReference>
<dbReference type="PRINTS" id="PR00081">
    <property type="entry name" value="GDHRDH"/>
</dbReference>
<dbReference type="GO" id="GO:0016491">
    <property type="term" value="F:oxidoreductase activity"/>
    <property type="evidence" value="ECO:0007669"/>
    <property type="project" value="UniProtKB-KW"/>
</dbReference>
<proteinExistence type="inferred from homology"/>
<dbReference type="InterPro" id="IPR036291">
    <property type="entry name" value="NAD(P)-bd_dom_sf"/>
</dbReference>
<dbReference type="Pfam" id="PF00106">
    <property type="entry name" value="adh_short"/>
    <property type="match status" value="1"/>
</dbReference>
<evidence type="ECO:0000313" key="6">
    <source>
        <dbReference type="Proteomes" id="UP000028547"/>
    </source>
</evidence>
<evidence type="ECO:0000313" key="5">
    <source>
        <dbReference type="EMBL" id="KFA89805.1"/>
    </source>
</evidence>
<dbReference type="InterPro" id="IPR002347">
    <property type="entry name" value="SDR_fam"/>
</dbReference>
<dbReference type="NCBIfam" id="NF005495">
    <property type="entry name" value="PRK07109.1"/>
    <property type="match status" value="1"/>
</dbReference>
<dbReference type="InterPro" id="IPR020904">
    <property type="entry name" value="Sc_DH/Rdtase_CS"/>
</dbReference>
<sequence>MPRKIQGSVVVITGASSGIGRATALAFARHGAKVVLAARNEQPLHEVASQCAEPGAETLVVPTDVTDEASVKELARRAVERFGRLDIWVNNAAVTGFGFFEDTPPDVFRRIIDTNFFGYVHGARAALPLFREQGSGVLINNASRVARMSEPYVSAYVASKHAIRGLSRSLRQELAVKKARDIHVCLVMPATIDTPFFQHAANYSGRAAKAMPPVYPAERVARAIVHMAQWPRRELFVGNSARQFNLLSFVAPGLAERLMARMVDRQHLYQDVPAFPTPGNLFQPSRHGAESSGGWMPHGLTRLRRSALRTTLTTVPAVLGLWWLRTRLLTRLPSAS</sequence>
<dbReference type="PROSITE" id="PS00061">
    <property type="entry name" value="ADH_SHORT"/>
    <property type="match status" value="1"/>
</dbReference>
<dbReference type="SUPFAM" id="SSF51735">
    <property type="entry name" value="NAD(P)-binding Rossmann-fold domains"/>
    <property type="match status" value="1"/>
</dbReference>
<dbReference type="SMART" id="SM00822">
    <property type="entry name" value="PKS_KR"/>
    <property type="match status" value="1"/>
</dbReference>
<dbReference type="Gene3D" id="3.40.50.720">
    <property type="entry name" value="NAD(P)-binding Rossmann-like Domain"/>
    <property type="match status" value="1"/>
</dbReference>
<organism evidence="5 6">
    <name type="scientific">Archangium violaceum Cb vi76</name>
    <dbReference type="NCBI Taxonomy" id="1406225"/>
    <lineage>
        <taxon>Bacteria</taxon>
        <taxon>Pseudomonadati</taxon>
        <taxon>Myxococcota</taxon>
        <taxon>Myxococcia</taxon>
        <taxon>Myxococcales</taxon>
        <taxon>Cystobacterineae</taxon>
        <taxon>Archangiaceae</taxon>
        <taxon>Archangium</taxon>
    </lineage>
</organism>
<evidence type="ECO:0000256" key="3">
    <source>
        <dbReference type="RuleBase" id="RU000363"/>
    </source>
</evidence>
<dbReference type="FunFam" id="3.40.50.720:FF:000084">
    <property type="entry name" value="Short-chain dehydrogenase reductase"/>
    <property type="match status" value="1"/>
</dbReference>
<keyword evidence="2" id="KW-0560">Oxidoreductase</keyword>
<dbReference type="PRINTS" id="PR00080">
    <property type="entry name" value="SDRFAMILY"/>
</dbReference>
<dbReference type="AlphaFoldDB" id="A0A084SMX0"/>
<dbReference type="Proteomes" id="UP000028547">
    <property type="component" value="Unassembled WGS sequence"/>
</dbReference>
<evidence type="ECO:0000259" key="4">
    <source>
        <dbReference type="SMART" id="SM00822"/>
    </source>
</evidence>
<dbReference type="GO" id="GO:0016020">
    <property type="term" value="C:membrane"/>
    <property type="evidence" value="ECO:0007669"/>
    <property type="project" value="TreeGrafter"/>
</dbReference>
<comment type="caution">
    <text evidence="5">The sequence shown here is derived from an EMBL/GenBank/DDBJ whole genome shotgun (WGS) entry which is preliminary data.</text>
</comment>
<dbReference type="PANTHER" id="PTHR44196:SF1">
    <property type="entry name" value="DEHYDROGENASE_REDUCTASE SDR FAMILY MEMBER 7B"/>
    <property type="match status" value="1"/>
</dbReference>
<evidence type="ECO:0000256" key="2">
    <source>
        <dbReference type="ARBA" id="ARBA00023002"/>
    </source>
</evidence>
<dbReference type="RefSeq" id="WP_043403805.1">
    <property type="nucleotide sequence ID" value="NZ_JPMI01000232.1"/>
</dbReference>